<proteinExistence type="predicted"/>
<dbReference type="CDD" id="cd07600">
    <property type="entry name" value="BAR_Gvp36"/>
    <property type="match status" value="1"/>
</dbReference>
<protein>
    <recommendedName>
        <fullName evidence="1">BAR domain-containing protein</fullName>
    </recommendedName>
</protein>
<feature type="domain" description="BAR" evidence="1">
    <location>
        <begin position="16"/>
        <end position="286"/>
    </location>
</feature>
<dbReference type="STRING" id="1336337.A0A3N4IXI6"/>
<dbReference type="InterPro" id="IPR004148">
    <property type="entry name" value="BAR_dom"/>
</dbReference>
<dbReference type="SUPFAM" id="SSF103657">
    <property type="entry name" value="BAR/IMD domain-like"/>
    <property type="match status" value="1"/>
</dbReference>
<accession>A0A3N4IXI6</accession>
<gene>
    <name evidence="2" type="ORF">L873DRAFT_1716209</name>
</gene>
<dbReference type="SMART" id="SM00721">
    <property type="entry name" value="BAR"/>
    <property type="match status" value="1"/>
</dbReference>
<dbReference type="Gene3D" id="1.20.1270.60">
    <property type="entry name" value="Arfaptin homology (AH) domain/BAR domain"/>
    <property type="match status" value="1"/>
</dbReference>
<name>A0A3N4IXI6_9PEZI</name>
<dbReference type="Proteomes" id="UP000276215">
    <property type="component" value="Unassembled WGS sequence"/>
</dbReference>
<dbReference type="AlphaFoldDB" id="A0A3N4IXI6"/>
<evidence type="ECO:0000313" key="3">
    <source>
        <dbReference type="Proteomes" id="UP000276215"/>
    </source>
</evidence>
<dbReference type="Pfam" id="PF10455">
    <property type="entry name" value="BAR_2"/>
    <property type="match status" value="1"/>
</dbReference>
<sequence>MDFSKIQGFGKNISSSFTPFATRTQQFMREQLGQADEKTQLPPDYLELEKRVDALKNVHQKMLAVTAQYGNESYDYPPNLRESIVDLSRTTFEKVQLLGNATTATEAQNILTKSGTKTAPKTFPHAISRASLAAAHSLDPAEPLATALEKYALASEQVGEARLQQDAQIVSRFNSAFTTTLNTNLMFATKARKNVENARLSLDAAKSRVKSDGVAEDESLTEEQRVEVETAEDEFVGCTEEAVGVMKNVLDTPEPLRNLADLVQAQLEFHKKAYEIYSELAPLIESLQVEQEAGYRKSREEGA</sequence>
<evidence type="ECO:0000313" key="2">
    <source>
        <dbReference type="EMBL" id="RPA90893.1"/>
    </source>
</evidence>
<organism evidence="2 3">
    <name type="scientific">Choiromyces venosus 120613-1</name>
    <dbReference type="NCBI Taxonomy" id="1336337"/>
    <lineage>
        <taxon>Eukaryota</taxon>
        <taxon>Fungi</taxon>
        <taxon>Dikarya</taxon>
        <taxon>Ascomycota</taxon>
        <taxon>Pezizomycotina</taxon>
        <taxon>Pezizomycetes</taxon>
        <taxon>Pezizales</taxon>
        <taxon>Tuberaceae</taxon>
        <taxon>Choiromyces</taxon>
    </lineage>
</organism>
<evidence type="ECO:0000259" key="1">
    <source>
        <dbReference type="SMART" id="SM00721"/>
    </source>
</evidence>
<dbReference type="OrthoDB" id="5549748at2759"/>
<keyword evidence="3" id="KW-1185">Reference proteome</keyword>
<dbReference type="InterPro" id="IPR027267">
    <property type="entry name" value="AH/BAR_dom_sf"/>
</dbReference>
<reference evidence="2 3" key="1">
    <citation type="journal article" date="2018" name="Nat. Ecol. Evol.">
        <title>Pezizomycetes genomes reveal the molecular basis of ectomycorrhizal truffle lifestyle.</title>
        <authorList>
            <person name="Murat C."/>
            <person name="Payen T."/>
            <person name="Noel B."/>
            <person name="Kuo A."/>
            <person name="Morin E."/>
            <person name="Chen J."/>
            <person name="Kohler A."/>
            <person name="Krizsan K."/>
            <person name="Balestrini R."/>
            <person name="Da Silva C."/>
            <person name="Montanini B."/>
            <person name="Hainaut M."/>
            <person name="Levati E."/>
            <person name="Barry K.W."/>
            <person name="Belfiori B."/>
            <person name="Cichocki N."/>
            <person name="Clum A."/>
            <person name="Dockter R.B."/>
            <person name="Fauchery L."/>
            <person name="Guy J."/>
            <person name="Iotti M."/>
            <person name="Le Tacon F."/>
            <person name="Lindquist E.A."/>
            <person name="Lipzen A."/>
            <person name="Malagnac F."/>
            <person name="Mello A."/>
            <person name="Molinier V."/>
            <person name="Miyauchi S."/>
            <person name="Poulain J."/>
            <person name="Riccioni C."/>
            <person name="Rubini A."/>
            <person name="Sitrit Y."/>
            <person name="Splivallo R."/>
            <person name="Traeger S."/>
            <person name="Wang M."/>
            <person name="Zifcakova L."/>
            <person name="Wipf D."/>
            <person name="Zambonelli A."/>
            <person name="Paolocci F."/>
            <person name="Nowrousian M."/>
            <person name="Ottonello S."/>
            <person name="Baldrian P."/>
            <person name="Spatafora J.W."/>
            <person name="Henrissat B."/>
            <person name="Nagy L.G."/>
            <person name="Aury J.M."/>
            <person name="Wincker P."/>
            <person name="Grigoriev I.V."/>
            <person name="Bonfante P."/>
            <person name="Martin F.M."/>
        </authorList>
    </citation>
    <scope>NUCLEOTIDE SEQUENCE [LARGE SCALE GENOMIC DNA]</scope>
    <source>
        <strain evidence="2 3">120613-1</strain>
    </source>
</reference>
<dbReference type="GO" id="GO:0005737">
    <property type="term" value="C:cytoplasm"/>
    <property type="evidence" value="ECO:0007669"/>
    <property type="project" value="InterPro"/>
</dbReference>
<dbReference type="EMBL" id="ML120511">
    <property type="protein sequence ID" value="RPA90893.1"/>
    <property type="molecule type" value="Genomic_DNA"/>
</dbReference>
<dbReference type="InterPro" id="IPR018859">
    <property type="entry name" value="BAR_dom-cont"/>
</dbReference>